<dbReference type="InterPro" id="IPR044068">
    <property type="entry name" value="CB"/>
</dbReference>
<reference evidence="4 5" key="1">
    <citation type="submission" date="2018-05" db="EMBL/GenBank/DDBJ databases">
        <title>Genomic Encyclopedia of Type Strains, Phase IV (KMG-IV): sequencing the most valuable type-strain genomes for metagenomic binning, comparative biology and taxonomic classification.</title>
        <authorList>
            <person name="Goeker M."/>
        </authorList>
    </citation>
    <scope>NUCLEOTIDE SEQUENCE [LARGE SCALE GENOMIC DNA]</scope>
    <source>
        <strain evidence="4 5">DSM 44704</strain>
    </source>
</reference>
<dbReference type="AlphaFoldDB" id="A0A318JSC0"/>
<comment type="caution">
    <text evidence="4">The sequence shown here is derived from an EMBL/GenBank/DDBJ whole genome shotgun (WGS) entry which is preliminary data.</text>
</comment>
<dbReference type="Proteomes" id="UP000247569">
    <property type="component" value="Unassembled WGS sequence"/>
</dbReference>
<dbReference type="EMBL" id="QJKF01000026">
    <property type="protein sequence ID" value="PXX53910.1"/>
    <property type="molecule type" value="Genomic_DNA"/>
</dbReference>
<feature type="domain" description="Core-binding (CB)" evidence="3">
    <location>
        <begin position="1"/>
        <end position="65"/>
    </location>
</feature>
<dbReference type="GO" id="GO:0003677">
    <property type="term" value="F:DNA binding"/>
    <property type="evidence" value="ECO:0007669"/>
    <property type="project" value="UniProtKB-UniRule"/>
</dbReference>
<sequence>MVSPASTARYQYDYNRWSDWCAAHGHTPLPADPHVISQYLASEPATPSTQRGRLSAINWAHRTAGLPAPGRTPHLRETLNPTRAARTQRLHTLIDDILPRLPIWGWPAGLFGRRDAVLLHLIRSGLAFPHISSLTRRDIAVSPDHVAIGKGPTVVLAATKDDTCPVAAFRRWAAVLTTLEQPAAVYLLAHHLEQESLAEPTLPPAGGGPALFALDRDGNPDLKPAPLTPGSIGVIAAAHVLGRTPAHHPRKRRRADADHRASELVFESESPPLSNDYFDRGIAARRRGLDLLCDIEALLDAAEAKVDQIVRHQWDRPPVST</sequence>
<keyword evidence="5" id="KW-1185">Reference proteome</keyword>
<accession>A0A318JSC0</accession>
<keyword evidence="1 2" id="KW-0238">DNA-binding</keyword>
<evidence type="ECO:0000259" key="3">
    <source>
        <dbReference type="PROSITE" id="PS51900"/>
    </source>
</evidence>
<dbReference type="SUPFAM" id="SSF47823">
    <property type="entry name" value="lambda integrase-like, N-terminal domain"/>
    <property type="match status" value="1"/>
</dbReference>
<evidence type="ECO:0000256" key="2">
    <source>
        <dbReference type="PROSITE-ProRule" id="PRU01248"/>
    </source>
</evidence>
<protein>
    <recommendedName>
        <fullName evidence="3">Core-binding (CB) domain-containing protein</fullName>
    </recommendedName>
</protein>
<evidence type="ECO:0000313" key="5">
    <source>
        <dbReference type="Proteomes" id="UP000247569"/>
    </source>
</evidence>
<evidence type="ECO:0000313" key="4">
    <source>
        <dbReference type="EMBL" id="PXX53910.1"/>
    </source>
</evidence>
<dbReference type="PROSITE" id="PS51900">
    <property type="entry name" value="CB"/>
    <property type="match status" value="1"/>
</dbReference>
<dbReference type="InterPro" id="IPR010998">
    <property type="entry name" value="Integrase_recombinase_N"/>
</dbReference>
<proteinExistence type="predicted"/>
<name>A0A318JSC0_9NOCA</name>
<organism evidence="4 5">
    <name type="scientific">Nocardia tenerifensis</name>
    <dbReference type="NCBI Taxonomy" id="228006"/>
    <lineage>
        <taxon>Bacteria</taxon>
        <taxon>Bacillati</taxon>
        <taxon>Actinomycetota</taxon>
        <taxon>Actinomycetes</taxon>
        <taxon>Mycobacteriales</taxon>
        <taxon>Nocardiaceae</taxon>
        <taxon>Nocardia</taxon>
    </lineage>
</organism>
<gene>
    <name evidence="4" type="ORF">DFR70_12631</name>
</gene>
<dbReference type="Gene3D" id="1.10.150.130">
    <property type="match status" value="1"/>
</dbReference>
<evidence type="ECO:0000256" key="1">
    <source>
        <dbReference type="ARBA" id="ARBA00023125"/>
    </source>
</evidence>